<reference evidence="3" key="1">
    <citation type="submission" date="2016-10" db="EMBL/GenBank/DDBJ databases">
        <authorList>
            <person name="Varghese N."/>
            <person name="Submissions S."/>
        </authorList>
    </citation>
    <scope>NUCLEOTIDE SEQUENCE [LARGE SCALE GENOMIC DNA]</scope>
    <source>
        <strain evidence="3">DSM 19110</strain>
    </source>
</reference>
<sequence>MNIEEIFNEIRNNPKLTYAIIAIVLTLVLIGYIKRWKWATEPTGHRKSMILVEWFGFENYRKIMIGVLIIGIISLLFLLYMA</sequence>
<proteinExistence type="predicted"/>
<feature type="transmembrane region" description="Helical" evidence="1">
    <location>
        <begin position="63"/>
        <end position="81"/>
    </location>
</feature>
<dbReference type="RefSeq" id="WP_074604819.1">
    <property type="nucleotide sequence ID" value="NZ_FNGY01000001.1"/>
</dbReference>
<dbReference type="AlphaFoldDB" id="A0A1G9LAU6"/>
<dbReference type="InterPro" id="IPR029087">
    <property type="entry name" value="Imm17"/>
</dbReference>
<keyword evidence="1" id="KW-0472">Membrane</keyword>
<keyword evidence="1" id="KW-0812">Transmembrane</keyword>
<evidence type="ECO:0000313" key="3">
    <source>
        <dbReference type="Proteomes" id="UP000183200"/>
    </source>
</evidence>
<accession>A0A1G9LAU6</accession>
<feature type="transmembrane region" description="Helical" evidence="1">
    <location>
        <begin position="16"/>
        <end position="33"/>
    </location>
</feature>
<dbReference type="EMBL" id="FNGY01000001">
    <property type="protein sequence ID" value="SDL59082.1"/>
    <property type="molecule type" value="Genomic_DNA"/>
</dbReference>
<dbReference type="Proteomes" id="UP000183200">
    <property type="component" value="Unassembled WGS sequence"/>
</dbReference>
<organism evidence="2 3">
    <name type="scientific">Pedobacter steynii</name>
    <dbReference type="NCBI Taxonomy" id="430522"/>
    <lineage>
        <taxon>Bacteria</taxon>
        <taxon>Pseudomonadati</taxon>
        <taxon>Bacteroidota</taxon>
        <taxon>Sphingobacteriia</taxon>
        <taxon>Sphingobacteriales</taxon>
        <taxon>Sphingobacteriaceae</taxon>
        <taxon>Pedobacter</taxon>
    </lineage>
</organism>
<keyword evidence="3" id="KW-1185">Reference proteome</keyword>
<name>A0A1G9LAU6_9SPHI</name>
<gene>
    <name evidence="2" type="ORF">SAMN05421820_101831</name>
</gene>
<evidence type="ECO:0000256" key="1">
    <source>
        <dbReference type="SAM" id="Phobius"/>
    </source>
</evidence>
<protein>
    <submittedName>
        <fullName evidence="2">Immunity protein 17</fullName>
    </submittedName>
</protein>
<dbReference type="Pfam" id="PF15562">
    <property type="entry name" value="Imm17"/>
    <property type="match status" value="1"/>
</dbReference>
<keyword evidence="1" id="KW-1133">Transmembrane helix</keyword>
<dbReference type="OrthoDB" id="9958895at2"/>
<evidence type="ECO:0000313" key="2">
    <source>
        <dbReference type="EMBL" id="SDL59082.1"/>
    </source>
</evidence>